<dbReference type="PANTHER" id="PTHR43471:SF10">
    <property type="entry name" value="SLL1107 PROTEIN"/>
    <property type="match status" value="1"/>
</dbReference>
<comment type="caution">
    <text evidence="2">The sequence shown here is derived from an EMBL/GenBank/DDBJ whole genome shotgun (WGS) entry which is preliminary data.</text>
</comment>
<dbReference type="Pfam" id="PF12679">
    <property type="entry name" value="ABC2_membrane_2"/>
    <property type="match status" value="1"/>
</dbReference>
<name>A0A7C2NV05_9PLAN</name>
<keyword evidence="1" id="KW-1133">Transmembrane helix</keyword>
<accession>A0A7C2NV05</accession>
<dbReference type="AlphaFoldDB" id="A0A7C2NV05"/>
<feature type="non-terminal residue" evidence="2">
    <location>
        <position position="1"/>
    </location>
</feature>
<sequence>VLILNTFLPFFSLGEDVKMLKDCGLATILFSGLIIAVWTASTSVADEIEGKTAMTLLSKPINRRQFVIGKYVGIIQGLLWFLLPVVIAFMMLVYYKVGYDAHESSQEAPTVAQKFAVMIQVLPGVLLIVMEIAMLTAVSVAISTRLPMVVNLTTMLAVFVVGHLTPVLVQAGVLEPVEFVAKLIAVILPSLELMNTQAAVATDILVPPVYIGATAIYCVAYTAAAILLAFILFEDRDLA</sequence>
<feature type="transmembrane region" description="Helical" evidence="1">
    <location>
        <begin position="149"/>
        <end position="169"/>
    </location>
</feature>
<keyword evidence="1" id="KW-0472">Membrane</keyword>
<feature type="transmembrane region" description="Helical" evidence="1">
    <location>
        <begin position="66"/>
        <end position="95"/>
    </location>
</feature>
<dbReference type="PANTHER" id="PTHR43471">
    <property type="entry name" value="ABC TRANSPORTER PERMEASE"/>
    <property type="match status" value="1"/>
</dbReference>
<protein>
    <submittedName>
        <fullName evidence="2">ABC transporter permease</fullName>
    </submittedName>
</protein>
<proteinExistence type="predicted"/>
<evidence type="ECO:0000313" key="2">
    <source>
        <dbReference type="EMBL" id="HEN14031.1"/>
    </source>
</evidence>
<dbReference type="EMBL" id="DSOK01000029">
    <property type="protein sequence ID" value="HEN14031.1"/>
    <property type="molecule type" value="Genomic_DNA"/>
</dbReference>
<keyword evidence="1" id="KW-0812">Transmembrane</keyword>
<evidence type="ECO:0000256" key="1">
    <source>
        <dbReference type="SAM" id="Phobius"/>
    </source>
</evidence>
<feature type="transmembrane region" description="Helical" evidence="1">
    <location>
        <begin position="115"/>
        <end position="142"/>
    </location>
</feature>
<feature type="transmembrane region" description="Helical" evidence="1">
    <location>
        <begin position="25"/>
        <end position="45"/>
    </location>
</feature>
<gene>
    <name evidence="2" type="ORF">ENQ76_00995</name>
</gene>
<dbReference type="GO" id="GO:0140359">
    <property type="term" value="F:ABC-type transporter activity"/>
    <property type="evidence" value="ECO:0007669"/>
    <property type="project" value="InterPro"/>
</dbReference>
<dbReference type="GO" id="GO:0005886">
    <property type="term" value="C:plasma membrane"/>
    <property type="evidence" value="ECO:0007669"/>
    <property type="project" value="UniProtKB-SubCell"/>
</dbReference>
<reference evidence="2" key="1">
    <citation type="journal article" date="2020" name="mSystems">
        <title>Genome- and Community-Level Interaction Insights into Carbon Utilization and Element Cycling Functions of Hydrothermarchaeota in Hydrothermal Sediment.</title>
        <authorList>
            <person name="Zhou Z."/>
            <person name="Liu Y."/>
            <person name="Xu W."/>
            <person name="Pan J."/>
            <person name="Luo Z.H."/>
            <person name="Li M."/>
        </authorList>
    </citation>
    <scope>NUCLEOTIDE SEQUENCE [LARGE SCALE GENOMIC DNA]</scope>
    <source>
        <strain evidence="2">SpSt-339</strain>
    </source>
</reference>
<feature type="transmembrane region" description="Helical" evidence="1">
    <location>
        <begin position="209"/>
        <end position="233"/>
    </location>
</feature>
<organism evidence="2">
    <name type="scientific">Schlesneria paludicola</name>
    <dbReference type="NCBI Taxonomy" id="360056"/>
    <lineage>
        <taxon>Bacteria</taxon>
        <taxon>Pseudomonadati</taxon>
        <taxon>Planctomycetota</taxon>
        <taxon>Planctomycetia</taxon>
        <taxon>Planctomycetales</taxon>
        <taxon>Planctomycetaceae</taxon>
        <taxon>Schlesneria</taxon>
    </lineage>
</organism>